<comment type="caution">
    <text evidence="1">The sequence shown here is derived from an EMBL/GenBank/DDBJ whole genome shotgun (WGS) entry which is preliminary data.</text>
</comment>
<accession>A0ABV0KEM2</accession>
<dbReference type="RefSeq" id="WP_190450696.1">
    <property type="nucleotide sequence ID" value="NZ_JAMPLM010000002.1"/>
</dbReference>
<sequence length="93" mass="10889">MAHKFFPGQPVRPINTYGLPPGSGWYTDDWRFRVSFDSEAPGGFAIRPSRSFSQKLVVHLQVCQYEDYGNGDLKVQKQFQCWQWVEDFKNVDR</sequence>
<dbReference type="EMBL" id="JAMPLM010000002">
    <property type="protein sequence ID" value="MEP1057682.1"/>
    <property type="molecule type" value="Genomic_DNA"/>
</dbReference>
<reference evidence="1 2" key="1">
    <citation type="submission" date="2022-04" db="EMBL/GenBank/DDBJ databases">
        <title>Positive selection, recombination, and allopatry shape intraspecific diversity of widespread and dominant cyanobacteria.</title>
        <authorList>
            <person name="Wei J."/>
            <person name="Shu W."/>
            <person name="Hu C."/>
        </authorList>
    </citation>
    <scope>NUCLEOTIDE SEQUENCE [LARGE SCALE GENOMIC DNA]</scope>
    <source>
        <strain evidence="1 2">AS-A4</strain>
    </source>
</reference>
<name>A0ABV0KEM2_9CYAN</name>
<evidence type="ECO:0000313" key="2">
    <source>
        <dbReference type="Proteomes" id="UP001476950"/>
    </source>
</evidence>
<keyword evidence="2" id="KW-1185">Reference proteome</keyword>
<proteinExistence type="predicted"/>
<dbReference type="Proteomes" id="UP001476950">
    <property type="component" value="Unassembled WGS sequence"/>
</dbReference>
<evidence type="ECO:0008006" key="3">
    <source>
        <dbReference type="Google" id="ProtNLM"/>
    </source>
</evidence>
<protein>
    <recommendedName>
        <fullName evidence="3">SH2 domain-containing protein</fullName>
    </recommendedName>
</protein>
<gene>
    <name evidence="1" type="ORF">NDI38_04470</name>
</gene>
<evidence type="ECO:0000313" key="1">
    <source>
        <dbReference type="EMBL" id="MEP1057682.1"/>
    </source>
</evidence>
<organism evidence="1 2">
    <name type="scientific">Stenomitos frigidus AS-A4</name>
    <dbReference type="NCBI Taxonomy" id="2933935"/>
    <lineage>
        <taxon>Bacteria</taxon>
        <taxon>Bacillati</taxon>
        <taxon>Cyanobacteriota</taxon>
        <taxon>Cyanophyceae</taxon>
        <taxon>Leptolyngbyales</taxon>
        <taxon>Leptolyngbyaceae</taxon>
        <taxon>Stenomitos</taxon>
    </lineage>
</organism>